<evidence type="ECO:0000313" key="2">
    <source>
        <dbReference type="Proteomes" id="UP001221898"/>
    </source>
</evidence>
<dbReference type="InterPro" id="IPR036852">
    <property type="entry name" value="Peptidase_S8/S53_dom_sf"/>
</dbReference>
<dbReference type="InterPro" id="IPR050819">
    <property type="entry name" value="Tripeptidyl-peptidase_I"/>
</dbReference>
<dbReference type="AlphaFoldDB" id="A0AAD7VXW2"/>
<dbReference type="GO" id="GO:0007417">
    <property type="term" value="P:central nervous system development"/>
    <property type="evidence" value="ECO:0007669"/>
    <property type="project" value="TreeGrafter"/>
</dbReference>
<dbReference type="Proteomes" id="UP001221898">
    <property type="component" value="Unassembled WGS sequence"/>
</dbReference>
<dbReference type="PANTHER" id="PTHR14218:SF15">
    <property type="entry name" value="TRIPEPTIDYL-PEPTIDASE 1"/>
    <property type="match status" value="1"/>
</dbReference>
<dbReference type="GO" id="GO:0006508">
    <property type="term" value="P:proteolysis"/>
    <property type="evidence" value="ECO:0007669"/>
    <property type="project" value="InterPro"/>
</dbReference>
<reference evidence="1" key="1">
    <citation type="journal article" date="2023" name="Science">
        <title>Genome structures resolve the early diversification of teleost fishes.</title>
        <authorList>
            <person name="Parey E."/>
            <person name="Louis A."/>
            <person name="Montfort J."/>
            <person name="Bouchez O."/>
            <person name="Roques C."/>
            <person name="Iampietro C."/>
            <person name="Lluch J."/>
            <person name="Castinel A."/>
            <person name="Donnadieu C."/>
            <person name="Desvignes T."/>
            <person name="Floi Bucao C."/>
            <person name="Jouanno E."/>
            <person name="Wen M."/>
            <person name="Mejri S."/>
            <person name="Dirks R."/>
            <person name="Jansen H."/>
            <person name="Henkel C."/>
            <person name="Chen W.J."/>
            <person name="Zahm M."/>
            <person name="Cabau C."/>
            <person name="Klopp C."/>
            <person name="Thompson A.W."/>
            <person name="Robinson-Rechavi M."/>
            <person name="Braasch I."/>
            <person name="Lecointre G."/>
            <person name="Bobe J."/>
            <person name="Postlethwait J.H."/>
            <person name="Berthelot C."/>
            <person name="Roest Crollius H."/>
            <person name="Guiguen Y."/>
        </authorList>
    </citation>
    <scope>NUCLEOTIDE SEQUENCE</scope>
    <source>
        <strain evidence="1">NC1722</strain>
    </source>
</reference>
<dbReference type="GO" id="GO:0008240">
    <property type="term" value="F:tripeptidyl-peptidase activity"/>
    <property type="evidence" value="ECO:0007669"/>
    <property type="project" value="TreeGrafter"/>
</dbReference>
<comment type="caution">
    <text evidence="1">The sequence shown here is derived from an EMBL/GenBank/DDBJ whole genome shotgun (WGS) entry which is preliminary data.</text>
</comment>
<accession>A0AAD7VXW2</accession>
<protein>
    <submittedName>
        <fullName evidence="1">Uncharacterized protein</fullName>
    </submittedName>
</protein>
<keyword evidence="2" id="KW-1185">Reference proteome</keyword>
<name>A0AAD7VXW2_9TELE</name>
<sequence>MLARLPNLKQLSLKLGPVYGTLPEDYFSLPMTNHGVTSEATVLVGGVHRFPPEIEAVSRAWANGKQREAGFYLGVSPAVLRTRYNLTAADVGSAENNSQAVAQFLEQFYRPADLAEFMTLFGSGFKHMSKVTEGCHLGCLDEQVEGGGFLRRTVLGPRDWLGNTQLPRTVGSPPGLVTP</sequence>
<organism evidence="1 2">
    <name type="scientific">Aldrovandia affinis</name>
    <dbReference type="NCBI Taxonomy" id="143900"/>
    <lineage>
        <taxon>Eukaryota</taxon>
        <taxon>Metazoa</taxon>
        <taxon>Chordata</taxon>
        <taxon>Craniata</taxon>
        <taxon>Vertebrata</taxon>
        <taxon>Euteleostomi</taxon>
        <taxon>Actinopterygii</taxon>
        <taxon>Neopterygii</taxon>
        <taxon>Teleostei</taxon>
        <taxon>Notacanthiformes</taxon>
        <taxon>Halosauridae</taxon>
        <taxon>Aldrovandia</taxon>
    </lineage>
</organism>
<evidence type="ECO:0000313" key="1">
    <source>
        <dbReference type="EMBL" id="KAJ8358270.1"/>
    </source>
</evidence>
<dbReference type="GO" id="GO:0004252">
    <property type="term" value="F:serine-type endopeptidase activity"/>
    <property type="evidence" value="ECO:0007669"/>
    <property type="project" value="InterPro"/>
</dbReference>
<dbReference type="Gene3D" id="3.40.50.200">
    <property type="entry name" value="Peptidase S8/S53 domain"/>
    <property type="match status" value="1"/>
</dbReference>
<dbReference type="PANTHER" id="PTHR14218">
    <property type="entry name" value="PROTEASE S8 TRIPEPTIDYL PEPTIDASE I CLN2"/>
    <property type="match status" value="1"/>
</dbReference>
<dbReference type="EMBL" id="JAINUG010001066">
    <property type="protein sequence ID" value="KAJ8358270.1"/>
    <property type="molecule type" value="Genomic_DNA"/>
</dbReference>
<proteinExistence type="predicted"/>
<gene>
    <name evidence="1" type="ORF">AAFF_G00018420</name>
</gene>